<reference evidence="2 3" key="1">
    <citation type="submission" date="2023-08" db="EMBL/GenBank/DDBJ databases">
        <authorList>
            <person name="Beyer A.R."/>
            <person name="Cuttino I."/>
            <person name="Clifton D.R."/>
            <person name="Poitier J.S."/>
            <person name="White J."/>
            <person name="Ko C."/>
            <person name="Russell D.A."/>
            <person name="Jacobs-Sera D."/>
            <person name="Hatfull G.F."/>
        </authorList>
    </citation>
    <scope>NUCLEOTIDE SEQUENCE [LARGE SCALE GENOMIC DNA]</scope>
</reference>
<dbReference type="Proteomes" id="UP001304441">
    <property type="component" value="Segment"/>
</dbReference>
<dbReference type="EMBL" id="OR521058">
    <property type="protein sequence ID" value="WNO25891.1"/>
    <property type="molecule type" value="Genomic_DNA"/>
</dbReference>
<feature type="region of interest" description="Disordered" evidence="1">
    <location>
        <begin position="28"/>
        <end position="52"/>
    </location>
</feature>
<proteinExistence type="predicted"/>
<organism evidence="2 3">
    <name type="scientific">Arthrobacter phage Altadena</name>
    <dbReference type="NCBI Taxonomy" id="3059064"/>
    <lineage>
        <taxon>Viruses</taxon>
        <taxon>Duplodnaviria</taxon>
        <taxon>Heunggongvirae</taxon>
        <taxon>Uroviricota</taxon>
        <taxon>Caudoviricetes</taxon>
        <taxon>Berryhillviridae</taxon>
        <taxon>Altadenavirus</taxon>
        <taxon>Altadenavirus altadena</taxon>
    </lineage>
</organism>
<accession>A0AA96KKM6</accession>
<evidence type="ECO:0000313" key="3">
    <source>
        <dbReference type="Proteomes" id="UP001304441"/>
    </source>
</evidence>
<gene>
    <name evidence="2" type="primary">69</name>
    <name evidence="2" type="ORF">SEA_ALTADENA_69</name>
</gene>
<evidence type="ECO:0000256" key="1">
    <source>
        <dbReference type="SAM" id="MobiDB-lite"/>
    </source>
</evidence>
<protein>
    <submittedName>
        <fullName evidence="2">Uncharacterized protein</fullName>
    </submittedName>
</protein>
<sequence>MRPGEILGEQVGEGIRLRILPPRPGARPVVLSAGPAPARFQSTDRRRGGRPPRTRYWVVAGELDRPDRDWNDYISNHYDLGIAVRSALRRAQRLAAQPRSKK</sequence>
<evidence type="ECO:0000313" key="2">
    <source>
        <dbReference type="EMBL" id="WNO25891.1"/>
    </source>
</evidence>
<keyword evidence="3" id="KW-1185">Reference proteome</keyword>
<name>A0AA96KKM6_9CAUD</name>